<dbReference type="InterPro" id="IPR003660">
    <property type="entry name" value="HAMP_dom"/>
</dbReference>
<organism evidence="13 14">
    <name type="scientific">Pseudomonas oryzihabitans</name>
    <dbReference type="NCBI Taxonomy" id="47885"/>
    <lineage>
        <taxon>Bacteria</taxon>
        <taxon>Pseudomonadati</taxon>
        <taxon>Pseudomonadota</taxon>
        <taxon>Gammaproteobacteria</taxon>
        <taxon>Pseudomonadales</taxon>
        <taxon>Pseudomonadaceae</taxon>
        <taxon>Pseudomonas</taxon>
    </lineage>
</organism>
<dbReference type="Pfam" id="PF00672">
    <property type="entry name" value="HAMP"/>
    <property type="match status" value="1"/>
</dbReference>
<evidence type="ECO:0000313" key="14">
    <source>
        <dbReference type="Proteomes" id="UP000064137"/>
    </source>
</evidence>
<keyword evidence="7 9" id="KW-0807">Transducer</keyword>
<reference evidence="13 14" key="1">
    <citation type="submission" date="2016-01" db="EMBL/GenBank/DDBJ databases">
        <title>Annotation of Pseudomonas oryzihabitans USDA-ARS-USMARC-56511.</title>
        <authorList>
            <person name="Harhay G.P."/>
            <person name="Harhay D.M."/>
            <person name="Smith T.P.L."/>
            <person name="Bono J.L."/>
            <person name="Heaton M.P."/>
            <person name="Clawson M.L."/>
            <person name="Chitko-Mckown C.G."/>
            <person name="Capik S.F."/>
            <person name="DeDonder K.D."/>
            <person name="Apley M.D."/>
            <person name="Lubbers B.V."/>
            <person name="White B.J."/>
            <person name="Larson R.L."/>
        </authorList>
    </citation>
    <scope>NUCLEOTIDE SEQUENCE [LARGE SCALE GENOMIC DNA]</scope>
    <source>
        <strain evidence="13 14">USDA-ARS-USMARC-56511</strain>
    </source>
</reference>
<evidence type="ECO:0000256" key="2">
    <source>
        <dbReference type="ARBA" id="ARBA00022475"/>
    </source>
</evidence>
<dbReference type="PROSITE" id="PS50111">
    <property type="entry name" value="CHEMOTAXIS_TRANSDUC_2"/>
    <property type="match status" value="1"/>
</dbReference>
<dbReference type="InterPro" id="IPR004089">
    <property type="entry name" value="MCPsignal_dom"/>
</dbReference>
<feature type="transmembrane region" description="Helical" evidence="10">
    <location>
        <begin position="12"/>
        <end position="34"/>
    </location>
</feature>
<keyword evidence="4 10" id="KW-0812">Transmembrane</keyword>
<evidence type="ECO:0000256" key="7">
    <source>
        <dbReference type="ARBA" id="ARBA00023224"/>
    </source>
</evidence>
<evidence type="ECO:0000256" key="3">
    <source>
        <dbReference type="ARBA" id="ARBA00022481"/>
    </source>
</evidence>
<gene>
    <name evidence="13" type="ORF">APT59_19550</name>
</gene>
<keyword evidence="2" id="KW-1003">Cell membrane</keyword>
<evidence type="ECO:0000256" key="6">
    <source>
        <dbReference type="ARBA" id="ARBA00023136"/>
    </source>
</evidence>
<evidence type="ECO:0000259" key="12">
    <source>
        <dbReference type="PROSITE" id="PS50885"/>
    </source>
</evidence>
<dbReference type="Proteomes" id="UP000064137">
    <property type="component" value="Chromosome"/>
</dbReference>
<evidence type="ECO:0000256" key="9">
    <source>
        <dbReference type="PROSITE-ProRule" id="PRU00284"/>
    </source>
</evidence>
<dbReference type="GO" id="GO:0005886">
    <property type="term" value="C:plasma membrane"/>
    <property type="evidence" value="ECO:0007669"/>
    <property type="project" value="UniProtKB-SubCell"/>
</dbReference>
<keyword evidence="5 10" id="KW-1133">Transmembrane helix</keyword>
<dbReference type="GO" id="GO:0006935">
    <property type="term" value="P:chemotaxis"/>
    <property type="evidence" value="ECO:0007669"/>
    <property type="project" value="UniProtKB-ARBA"/>
</dbReference>
<evidence type="ECO:0000313" key="13">
    <source>
        <dbReference type="EMBL" id="ALZ86293.1"/>
    </source>
</evidence>
<feature type="domain" description="HAMP" evidence="12">
    <location>
        <begin position="313"/>
        <end position="367"/>
    </location>
</feature>
<feature type="transmembrane region" description="Helical" evidence="10">
    <location>
        <begin position="290"/>
        <end position="311"/>
    </location>
</feature>
<evidence type="ECO:0000256" key="10">
    <source>
        <dbReference type="SAM" id="Phobius"/>
    </source>
</evidence>
<dbReference type="SMART" id="SM00283">
    <property type="entry name" value="MA"/>
    <property type="match status" value="1"/>
</dbReference>
<dbReference type="AlphaFoldDB" id="A0A0U4WE19"/>
<dbReference type="PANTHER" id="PTHR32089">
    <property type="entry name" value="METHYL-ACCEPTING CHEMOTAXIS PROTEIN MCPB"/>
    <property type="match status" value="1"/>
</dbReference>
<feature type="domain" description="Methyl-accepting transducer" evidence="11">
    <location>
        <begin position="372"/>
        <end position="608"/>
    </location>
</feature>
<dbReference type="Gene3D" id="1.10.287.950">
    <property type="entry name" value="Methyl-accepting chemotaxis protein"/>
    <property type="match status" value="1"/>
</dbReference>
<evidence type="ECO:0000256" key="4">
    <source>
        <dbReference type="ARBA" id="ARBA00022692"/>
    </source>
</evidence>
<sequence length="644" mass="66980">MSFLLSLLRSRLLLPVFISLLLAVVLQVGLALWLTQDAVKGLQSGLAARLSGESEQLADTLRQAGGEVDGSLAELAGQTRTRLAEGLAQRLARERQQVGETLTATLKSNAQNLAELLAGVAPKAMWDADVPALSDLARRAQGNPEVLFVVFQDAQGQNLTRYLNRQDERVARLLAMGQGEGALAKVLDAATRDPSVYRVDASISPNGVEIGKVVVGFSTQVIERTGAALDQSFKTLVEDAGGLVSSSVTAAAKGSAATLATRLEGTRQAALAMSRNAGETVAALAGALRWQIALGLIVVGVVMVVAVALVLGRRVLRRIGVLQRALDDLAAGEGDLTRRLQLGQGDEIQALGGAVDRFLAKLQPLVGEAHGVAARTGEEIRGLAGSSATAEAAALRQREEVARSLEALSGIAAEAEGESLAMQGALQQVEAIRSSAQSNARIATEVAEGIEGLVTQVESGAQVIERLAAQSEQIEVVLDVIRGIAEQTNLLALNAAIEAARAGESGRGFAVVADEVRALASKTQESTGSIRTHIAGLQEGAREAVAAIGEARQQASSGLAVLRDSKRIQQDVHRAVDQVHASMSTAAQAAQRQAAGAAAVRQRVEIIHGEALRAAESVAATADSSRTLAELAAQLRGSLGQFKA</sequence>
<dbReference type="OrthoDB" id="7025727at2"/>
<comment type="subcellular location">
    <subcellularLocation>
        <location evidence="1">Cell membrane</location>
        <topology evidence="1">Multi-pass membrane protein</topology>
    </subcellularLocation>
</comment>
<dbReference type="PANTHER" id="PTHR32089:SF119">
    <property type="entry name" value="METHYL-ACCEPTING CHEMOTAXIS PROTEIN CTPL"/>
    <property type="match status" value="1"/>
</dbReference>
<dbReference type="EMBL" id="CP013987">
    <property type="protein sequence ID" value="ALZ86293.1"/>
    <property type="molecule type" value="Genomic_DNA"/>
</dbReference>
<accession>A0A0U4WE19</accession>
<evidence type="ECO:0000256" key="5">
    <source>
        <dbReference type="ARBA" id="ARBA00022989"/>
    </source>
</evidence>
<keyword evidence="3" id="KW-0488">Methylation</keyword>
<evidence type="ECO:0000256" key="1">
    <source>
        <dbReference type="ARBA" id="ARBA00004651"/>
    </source>
</evidence>
<dbReference type="PROSITE" id="PS50885">
    <property type="entry name" value="HAMP"/>
    <property type="match status" value="1"/>
</dbReference>
<proteinExistence type="inferred from homology"/>
<dbReference type="Gene3D" id="6.10.340.10">
    <property type="match status" value="1"/>
</dbReference>
<dbReference type="Pfam" id="PF00015">
    <property type="entry name" value="MCPsignal"/>
    <property type="match status" value="1"/>
</dbReference>
<name>A0A0U4WE19_9PSED</name>
<evidence type="ECO:0000256" key="8">
    <source>
        <dbReference type="ARBA" id="ARBA00029447"/>
    </source>
</evidence>
<protein>
    <submittedName>
        <fullName evidence="13">Chemotaxis protein</fullName>
    </submittedName>
</protein>
<dbReference type="SUPFAM" id="SSF58104">
    <property type="entry name" value="Methyl-accepting chemotaxis protein (MCP) signaling domain"/>
    <property type="match status" value="1"/>
</dbReference>
<keyword evidence="6 10" id="KW-0472">Membrane</keyword>
<dbReference type="GO" id="GO:0007165">
    <property type="term" value="P:signal transduction"/>
    <property type="evidence" value="ECO:0007669"/>
    <property type="project" value="UniProtKB-KW"/>
</dbReference>
<dbReference type="KEGG" id="por:APT59_19550"/>
<evidence type="ECO:0000259" key="11">
    <source>
        <dbReference type="PROSITE" id="PS50111"/>
    </source>
</evidence>
<comment type="similarity">
    <text evidence="8">Belongs to the methyl-accepting chemotaxis (MCP) protein family.</text>
</comment>
<dbReference type="SMART" id="SM00304">
    <property type="entry name" value="HAMP"/>
    <property type="match status" value="1"/>
</dbReference>